<dbReference type="Pfam" id="PF07371">
    <property type="entry name" value="DUF1490"/>
    <property type="match status" value="1"/>
</dbReference>
<dbReference type="AlphaFoldDB" id="A0A286H3A2"/>
<dbReference type="Proteomes" id="UP000219482">
    <property type="component" value="Unassembled WGS sequence"/>
</dbReference>
<evidence type="ECO:0000313" key="2">
    <source>
        <dbReference type="EMBL" id="SOE02237.1"/>
    </source>
</evidence>
<dbReference type="OrthoDB" id="5193202at2"/>
<keyword evidence="3" id="KW-1185">Reference proteome</keyword>
<evidence type="ECO:0000313" key="3">
    <source>
        <dbReference type="Proteomes" id="UP000219482"/>
    </source>
</evidence>
<dbReference type="RefSeq" id="WP_097185157.1">
    <property type="nucleotide sequence ID" value="NZ_OCNK01000004.1"/>
</dbReference>
<name>A0A286H3A2_9ACTN</name>
<dbReference type="EMBL" id="OCNK01000004">
    <property type="protein sequence ID" value="SOE02237.1"/>
    <property type="molecule type" value="Genomic_DNA"/>
</dbReference>
<gene>
    <name evidence="2" type="ORF">SAMN06272739_3439</name>
</gene>
<accession>A0A286H3A2</accession>
<feature type="region of interest" description="Disordered" evidence="1">
    <location>
        <begin position="88"/>
        <end position="107"/>
    </location>
</feature>
<organism evidence="2 3">
    <name type="scientific">Blastococcus haudaquaticus</name>
    <dbReference type="NCBI Taxonomy" id="1938745"/>
    <lineage>
        <taxon>Bacteria</taxon>
        <taxon>Bacillati</taxon>
        <taxon>Actinomycetota</taxon>
        <taxon>Actinomycetes</taxon>
        <taxon>Geodermatophilales</taxon>
        <taxon>Geodermatophilaceae</taxon>
        <taxon>Blastococcus</taxon>
    </lineage>
</organism>
<sequence length="107" mass="11148">MSDHLSSSTTRRTAGAGRLLRKAATTVATGVVGVLVVRVAERGDPGSLPRKAAVRATRWGIVGSRRAEAAMEKARLSAGDIRAQAYADLGEQVPPPADRSGGHDHAH</sequence>
<proteinExistence type="predicted"/>
<protein>
    <recommendedName>
        <fullName evidence="4">DUF1490 family protein</fullName>
    </recommendedName>
</protein>
<dbReference type="InterPro" id="IPR009963">
    <property type="entry name" value="DUF1490"/>
</dbReference>
<reference evidence="3" key="1">
    <citation type="submission" date="2017-09" db="EMBL/GenBank/DDBJ databases">
        <authorList>
            <person name="Varghese N."/>
            <person name="Submissions S."/>
        </authorList>
    </citation>
    <scope>NUCLEOTIDE SEQUENCE [LARGE SCALE GENOMIC DNA]</scope>
    <source>
        <strain evidence="3">DSM 44270</strain>
    </source>
</reference>
<evidence type="ECO:0008006" key="4">
    <source>
        <dbReference type="Google" id="ProtNLM"/>
    </source>
</evidence>
<evidence type="ECO:0000256" key="1">
    <source>
        <dbReference type="SAM" id="MobiDB-lite"/>
    </source>
</evidence>